<evidence type="ECO:0000313" key="4">
    <source>
        <dbReference type="Proteomes" id="UP000178943"/>
    </source>
</evidence>
<sequence>MKNYIVDASVIIKWFSGYDENDLDNALTLRDQLLVKECSILVPDLLFYEIANALRYNSRFTEHDVKSALNSLIEMEFDVRTVESNMVEKAIEIAYAYKVSVYDSCYLALSQIEDKPFITADYKFVERIKGFKHIIKLAQL</sequence>
<name>A0A1F5V853_9BACT</name>
<evidence type="ECO:0000313" key="3">
    <source>
        <dbReference type="EMBL" id="OGF59550.1"/>
    </source>
</evidence>
<gene>
    <name evidence="3" type="ORF">A2Y62_03655</name>
</gene>
<dbReference type="InterPro" id="IPR029060">
    <property type="entry name" value="PIN-like_dom_sf"/>
</dbReference>
<dbReference type="Proteomes" id="UP000178943">
    <property type="component" value="Unassembled WGS sequence"/>
</dbReference>
<comment type="caution">
    <text evidence="3">The sequence shown here is derived from an EMBL/GenBank/DDBJ whole genome shotgun (WGS) entry which is preliminary data.</text>
</comment>
<organism evidence="3 4">
    <name type="scientific">Candidatus Fischerbacteria bacterium RBG_13_37_8</name>
    <dbReference type="NCBI Taxonomy" id="1817863"/>
    <lineage>
        <taxon>Bacteria</taxon>
        <taxon>Candidatus Fischeribacteriota</taxon>
    </lineage>
</organism>
<dbReference type="CDD" id="cd09873">
    <property type="entry name" value="PIN_Pae0151-like"/>
    <property type="match status" value="1"/>
</dbReference>
<dbReference type="PANTHER" id="PTHR35901:SF1">
    <property type="entry name" value="EXONUCLEASE VAPC9"/>
    <property type="match status" value="1"/>
</dbReference>
<dbReference type="Gene3D" id="3.40.50.1010">
    <property type="entry name" value="5'-nuclease"/>
    <property type="match status" value="1"/>
</dbReference>
<dbReference type="STRING" id="1817863.A2Y62_03655"/>
<protein>
    <recommendedName>
        <fullName evidence="2">PIN domain-containing protein</fullName>
    </recommendedName>
</protein>
<accession>A0A1F5V853</accession>
<proteinExistence type="predicted"/>
<dbReference type="SUPFAM" id="SSF88723">
    <property type="entry name" value="PIN domain-like"/>
    <property type="match status" value="1"/>
</dbReference>
<feature type="domain" description="PIN" evidence="2">
    <location>
        <begin position="4"/>
        <end position="125"/>
    </location>
</feature>
<dbReference type="EMBL" id="MFGW01000210">
    <property type="protein sequence ID" value="OGF59550.1"/>
    <property type="molecule type" value="Genomic_DNA"/>
</dbReference>
<dbReference type="AlphaFoldDB" id="A0A1F5V853"/>
<evidence type="ECO:0000259" key="2">
    <source>
        <dbReference type="Pfam" id="PF01850"/>
    </source>
</evidence>
<dbReference type="PANTHER" id="PTHR35901">
    <property type="entry name" value="RIBONUCLEASE VAPC3"/>
    <property type="match status" value="1"/>
</dbReference>
<evidence type="ECO:0000256" key="1">
    <source>
        <dbReference type="ARBA" id="ARBA00022842"/>
    </source>
</evidence>
<dbReference type="InterPro" id="IPR051619">
    <property type="entry name" value="TypeII_TA_RNase_PINc/VapC"/>
</dbReference>
<dbReference type="InterPro" id="IPR044153">
    <property type="entry name" value="PIN_Pae0151-like"/>
</dbReference>
<dbReference type="Pfam" id="PF01850">
    <property type="entry name" value="PIN"/>
    <property type="match status" value="1"/>
</dbReference>
<keyword evidence="1" id="KW-0460">Magnesium</keyword>
<reference evidence="3 4" key="1">
    <citation type="journal article" date="2016" name="Nat. Commun.">
        <title>Thousands of microbial genomes shed light on interconnected biogeochemical processes in an aquifer system.</title>
        <authorList>
            <person name="Anantharaman K."/>
            <person name="Brown C.T."/>
            <person name="Hug L.A."/>
            <person name="Sharon I."/>
            <person name="Castelle C.J."/>
            <person name="Probst A.J."/>
            <person name="Thomas B.C."/>
            <person name="Singh A."/>
            <person name="Wilkins M.J."/>
            <person name="Karaoz U."/>
            <person name="Brodie E.L."/>
            <person name="Williams K.H."/>
            <person name="Hubbard S.S."/>
            <person name="Banfield J.F."/>
        </authorList>
    </citation>
    <scope>NUCLEOTIDE SEQUENCE [LARGE SCALE GENOMIC DNA]</scope>
</reference>
<dbReference type="InterPro" id="IPR002716">
    <property type="entry name" value="PIN_dom"/>
</dbReference>